<dbReference type="Gene3D" id="2.40.50.100">
    <property type="match status" value="1"/>
</dbReference>
<gene>
    <name evidence="8" type="ORF">SAMN05444394_0916</name>
</gene>
<keyword evidence="2" id="KW-0175">Coiled coil</keyword>
<dbReference type="Pfam" id="PF25944">
    <property type="entry name" value="Beta-barrel_RND"/>
    <property type="match status" value="1"/>
</dbReference>
<dbReference type="PANTHER" id="PTHR30158">
    <property type="entry name" value="ACRA/E-RELATED COMPONENT OF DRUG EFFLUX TRANSPORTER"/>
    <property type="match status" value="1"/>
</dbReference>
<evidence type="ECO:0000259" key="7">
    <source>
        <dbReference type="Pfam" id="PF25989"/>
    </source>
</evidence>
<dbReference type="RefSeq" id="WP_074223626.1">
    <property type="nucleotide sequence ID" value="NZ_FSRC01000001.1"/>
</dbReference>
<dbReference type="STRING" id="226505.SAMN05444394_0916"/>
<dbReference type="GO" id="GO:0005886">
    <property type="term" value="C:plasma membrane"/>
    <property type="evidence" value="ECO:0007669"/>
    <property type="project" value="TreeGrafter"/>
</dbReference>
<comment type="similarity">
    <text evidence="1">Belongs to the membrane fusion protein (MFP) (TC 8.A.1) family.</text>
</comment>
<dbReference type="Pfam" id="PF25876">
    <property type="entry name" value="HH_MFP_RND"/>
    <property type="match status" value="1"/>
</dbReference>
<evidence type="ECO:0000313" key="9">
    <source>
        <dbReference type="Proteomes" id="UP000185221"/>
    </source>
</evidence>
<feature type="domain" description="Multidrug resistance protein MdtA-like alpha-helical hairpin" evidence="4">
    <location>
        <begin position="101"/>
        <end position="170"/>
    </location>
</feature>
<dbReference type="InterPro" id="IPR058625">
    <property type="entry name" value="MdtA-like_BSH"/>
</dbReference>
<feature type="signal peptide" evidence="3">
    <location>
        <begin position="1"/>
        <end position="26"/>
    </location>
</feature>
<protein>
    <submittedName>
        <fullName evidence="8">Membrane fusion protein, multidrug efflux system</fullName>
    </submittedName>
</protein>
<evidence type="ECO:0000259" key="4">
    <source>
        <dbReference type="Pfam" id="PF25876"/>
    </source>
</evidence>
<dbReference type="Gene3D" id="2.40.30.170">
    <property type="match status" value="1"/>
</dbReference>
<dbReference type="AlphaFoldDB" id="A0A1N6DHS0"/>
<proteinExistence type="inferred from homology"/>
<feature type="domain" description="Multidrug resistance protein MdtA-like barrel-sandwich hybrid" evidence="5">
    <location>
        <begin position="60"/>
        <end position="198"/>
    </location>
</feature>
<dbReference type="Proteomes" id="UP000185221">
    <property type="component" value="Unassembled WGS sequence"/>
</dbReference>
<accession>A0A1N6DHS0</accession>
<dbReference type="InterPro" id="IPR058624">
    <property type="entry name" value="MdtA-like_HH"/>
</dbReference>
<dbReference type="EMBL" id="FSRC01000001">
    <property type="protein sequence ID" value="SIN70224.1"/>
    <property type="molecule type" value="Genomic_DNA"/>
</dbReference>
<dbReference type="Gene3D" id="2.40.420.20">
    <property type="match status" value="1"/>
</dbReference>
<keyword evidence="9" id="KW-1185">Reference proteome</keyword>
<evidence type="ECO:0000256" key="2">
    <source>
        <dbReference type="SAM" id="Coils"/>
    </source>
</evidence>
<evidence type="ECO:0000259" key="5">
    <source>
        <dbReference type="Pfam" id="PF25917"/>
    </source>
</evidence>
<dbReference type="InterPro" id="IPR006143">
    <property type="entry name" value="RND_pump_MFP"/>
</dbReference>
<dbReference type="InterPro" id="IPR058637">
    <property type="entry name" value="YknX-like_C"/>
</dbReference>
<feature type="domain" description="Multidrug resistance protein MdtA-like beta-barrel" evidence="6">
    <location>
        <begin position="206"/>
        <end position="289"/>
    </location>
</feature>
<sequence length="371" mass="40685">MKSNFSKVAYLALLFAVFSCGTNQQAGPPPAAAVSVTTVQVERKPVIGMDVYPATLVPLNEVEIRPQISGYITNIYIKDGQEVKKGQNLYEIDRSKYAAALQQAEANLASAKANLDKLEKDLERYKRLDEQDAIAKQQLDHAQTAVLDAKSQMAFANAQLESAKTDYSYSVLKAPFDGRVGISQVRLGAQVSPGQPLLNTLSSTDPMALNFVINEKEIPRFNKLLKSTDIPDSLMTIELSDGSIYPFQGTLTTMDRAVGRQSGTINLRVNFPNPNQDLIAGMTVNLRVLNEDIGDQITIPYRSVTEQMGEYFVYVVQPDNTVKQQVVQLGTQIGNEIVVRGGLEEGSKIVVTGIQNLREGAQIVEQSTQVQ</sequence>
<organism evidence="8 9">
    <name type="scientific">Algoriphagus halophilus</name>
    <dbReference type="NCBI Taxonomy" id="226505"/>
    <lineage>
        <taxon>Bacteria</taxon>
        <taxon>Pseudomonadati</taxon>
        <taxon>Bacteroidota</taxon>
        <taxon>Cytophagia</taxon>
        <taxon>Cytophagales</taxon>
        <taxon>Cyclobacteriaceae</taxon>
        <taxon>Algoriphagus</taxon>
    </lineage>
</organism>
<reference evidence="9" key="1">
    <citation type="submission" date="2016-11" db="EMBL/GenBank/DDBJ databases">
        <authorList>
            <person name="Varghese N."/>
            <person name="Submissions S."/>
        </authorList>
    </citation>
    <scope>NUCLEOTIDE SEQUENCE [LARGE SCALE GENOMIC DNA]</scope>
    <source>
        <strain evidence="9">DSM 15292</strain>
    </source>
</reference>
<evidence type="ECO:0000256" key="3">
    <source>
        <dbReference type="SAM" id="SignalP"/>
    </source>
</evidence>
<keyword evidence="3" id="KW-0732">Signal</keyword>
<dbReference type="GO" id="GO:0046677">
    <property type="term" value="P:response to antibiotic"/>
    <property type="evidence" value="ECO:0007669"/>
    <property type="project" value="TreeGrafter"/>
</dbReference>
<dbReference type="SUPFAM" id="SSF111369">
    <property type="entry name" value="HlyD-like secretion proteins"/>
    <property type="match status" value="1"/>
</dbReference>
<dbReference type="Pfam" id="PF25989">
    <property type="entry name" value="YknX_C"/>
    <property type="match status" value="1"/>
</dbReference>
<name>A0A1N6DHS0_9BACT</name>
<dbReference type="InterPro" id="IPR058626">
    <property type="entry name" value="MdtA-like_b-barrel"/>
</dbReference>
<evidence type="ECO:0000256" key="1">
    <source>
        <dbReference type="ARBA" id="ARBA00009477"/>
    </source>
</evidence>
<feature type="domain" description="YknX-like C-terminal permuted SH3-like" evidence="7">
    <location>
        <begin position="297"/>
        <end position="363"/>
    </location>
</feature>
<dbReference type="OrthoDB" id="9801814at2"/>
<feature type="coiled-coil region" evidence="2">
    <location>
        <begin position="94"/>
        <end position="166"/>
    </location>
</feature>
<feature type="chain" id="PRO_5009935462" evidence="3">
    <location>
        <begin position="27"/>
        <end position="371"/>
    </location>
</feature>
<dbReference type="GO" id="GO:0030313">
    <property type="term" value="C:cell envelope"/>
    <property type="evidence" value="ECO:0007669"/>
    <property type="project" value="UniProtKB-SubCell"/>
</dbReference>
<dbReference type="PROSITE" id="PS51257">
    <property type="entry name" value="PROKAR_LIPOPROTEIN"/>
    <property type="match status" value="1"/>
</dbReference>
<dbReference type="GO" id="GO:0022857">
    <property type="term" value="F:transmembrane transporter activity"/>
    <property type="evidence" value="ECO:0007669"/>
    <property type="project" value="InterPro"/>
</dbReference>
<dbReference type="NCBIfam" id="TIGR01730">
    <property type="entry name" value="RND_mfp"/>
    <property type="match status" value="1"/>
</dbReference>
<evidence type="ECO:0000259" key="6">
    <source>
        <dbReference type="Pfam" id="PF25944"/>
    </source>
</evidence>
<dbReference type="Pfam" id="PF25917">
    <property type="entry name" value="BSH_RND"/>
    <property type="match status" value="1"/>
</dbReference>
<dbReference type="Gene3D" id="1.10.287.470">
    <property type="entry name" value="Helix hairpin bin"/>
    <property type="match status" value="1"/>
</dbReference>
<evidence type="ECO:0000313" key="8">
    <source>
        <dbReference type="EMBL" id="SIN70224.1"/>
    </source>
</evidence>